<keyword evidence="8" id="KW-1185">Reference proteome</keyword>
<dbReference type="PANTHER" id="PTHR42852:SF6">
    <property type="entry name" value="THIOL:DISULFIDE INTERCHANGE PROTEIN DSBE"/>
    <property type="match status" value="1"/>
</dbReference>
<gene>
    <name evidence="7" type="ORF">EZ437_10845</name>
</gene>
<dbReference type="InterPro" id="IPR013766">
    <property type="entry name" value="Thioredoxin_domain"/>
</dbReference>
<keyword evidence="3" id="KW-1015">Disulfide bond</keyword>
<proteinExistence type="predicted"/>
<dbReference type="Pfam" id="PF14289">
    <property type="entry name" value="DUF4369"/>
    <property type="match status" value="1"/>
</dbReference>
<organism evidence="7 8">
    <name type="scientific">Pedobacter psychroterrae</name>
    <dbReference type="NCBI Taxonomy" id="2530453"/>
    <lineage>
        <taxon>Bacteria</taxon>
        <taxon>Pseudomonadati</taxon>
        <taxon>Bacteroidota</taxon>
        <taxon>Sphingobacteriia</taxon>
        <taxon>Sphingobacteriales</taxon>
        <taxon>Sphingobacteriaceae</taxon>
        <taxon>Pedobacter</taxon>
    </lineage>
</organism>
<dbReference type="InterPro" id="IPR025380">
    <property type="entry name" value="DUF4369"/>
</dbReference>
<dbReference type="Pfam" id="PF00578">
    <property type="entry name" value="AhpC-TSA"/>
    <property type="match status" value="1"/>
</dbReference>
<dbReference type="GO" id="GO:0016491">
    <property type="term" value="F:oxidoreductase activity"/>
    <property type="evidence" value="ECO:0007669"/>
    <property type="project" value="InterPro"/>
</dbReference>
<dbReference type="GO" id="GO:0016209">
    <property type="term" value="F:antioxidant activity"/>
    <property type="evidence" value="ECO:0007669"/>
    <property type="project" value="InterPro"/>
</dbReference>
<feature type="domain" description="Thioredoxin" evidence="6">
    <location>
        <begin position="237"/>
        <end position="379"/>
    </location>
</feature>
<dbReference type="CDD" id="cd02966">
    <property type="entry name" value="TlpA_like_family"/>
    <property type="match status" value="1"/>
</dbReference>
<accession>A0A4R0NKX2</accession>
<dbReference type="Proteomes" id="UP000293347">
    <property type="component" value="Unassembled WGS sequence"/>
</dbReference>
<dbReference type="Gene3D" id="3.40.30.10">
    <property type="entry name" value="Glutaredoxin"/>
    <property type="match status" value="1"/>
</dbReference>
<name>A0A4R0NKX2_9SPHI</name>
<dbReference type="RefSeq" id="WP_131595938.1">
    <property type="nucleotide sequence ID" value="NZ_SJSL01000002.1"/>
</dbReference>
<dbReference type="PANTHER" id="PTHR42852">
    <property type="entry name" value="THIOL:DISULFIDE INTERCHANGE PROTEIN DSBE"/>
    <property type="match status" value="1"/>
</dbReference>
<dbReference type="GO" id="GO:0017004">
    <property type="term" value="P:cytochrome complex assembly"/>
    <property type="evidence" value="ECO:0007669"/>
    <property type="project" value="UniProtKB-KW"/>
</dbReference>
<keyword evidence="5" id="KW-0732">Signal</keyword>
<evidence type="ECO:0000313" key="7">
    <source>
        <dbReference type="EMBL" id="TCD01246.1"/>
    </source>
</evidence>
<dbReference type="AlphaFoldDB" id="A0A4R0NKX2"/>
<evidence type="ECO:0000256" key="3">
    <source>
        <dbReference type="ARBA" id="ARBA00023157"/>
    </source>
</evidence>
<comment type="caution">
    <text evidence="7">The sequence shown here is derived from an EMBL/GenBank/DDBJ whole genome shotgun (WGS) entry which is preliminary data.</text>
</comment>
<dbReference type="InterPro" id="IPR050553">
    <property type="entry name" value="Thioredoxin_ResA/DsbE_sf"/>
</dbReference>
<evidence type="ECO:0000313" key="8">
    <source>
        <dbReference type="Proteomes" id="UP000293347"/>
    </source>
</evidence>
<dbReference type="InterPro" id="IPR000866">
    <property type="entry name" value="AhpC/TSA"/>
</dbReference>
<reference evidence="7 8" key="1">
    <citation type="submission" date="2019-02" db="EMBL/GenBank/DDBJ databases">
        <title>Pedobacter sp. RP-1-14 sp. nov., isolated from Arctic soil.</title>
        <authorList>
            <person name="Dahal R.H."/>
        </authorList>
    </citation>
    <scope>NUCLEOTIDE SEQUENCE [LARGE SCALE GENOMIC DNA]</scope>
    <source>
        <strain evidence="7 8">RP-1-14</strain>
    </source>
</reference>
<dbReference type="OrthoDB" id="750178at2"/>
<evidence type="ECO:0000256" key="5">
    <source>
        <dbReference type="SAM" id="SignalP"/>
    </source>
</evidence>
<comment type="subcellular location">
    <subcellularLocation>
        <location evidence="1">Cell envelope</location>
    </subcellularLocation>
</comment>
<keyword evidence="2" id="KW-0201">Cytochrome c-type biogenesis</keyword>
<sequence length="379" mass="41668">MKTLLFSLLGILPVSLQAQEAFSITGIVEGLKQGDKVYLIYKTKEGNVSDSAQVSAGNFSFKGKISEPTKANLIVNKSPFSATPLPGEIVDMISLYIEAAPIKLESADSLKNSIILGSAINEDDKKFNAHIKSITDKLSAIPAEYNKLSNQEKQDKTIVSALNERYKKLSDELVPLFLNFISNNPKSYISLMTVGQLLQNPEKMVEAENAYAMLDPVLKSSGLGIEIGQAFNASNNTNVGSVAMDFTQNDVNDKPVKLSDFKGKFVLLDFWASWCGPCREENPNLVKAFNNYRDKNFTVLGVSLDRPGKKADWLAAIQKDGLNWANVSDLKFWDNEVAKKYGIKGIPANFLIDPTGKIIAKDIRGEELHSKLAEILAKP</sequence>
<dbReference type="PROSITE" id="PS51352">
    <property type="entry name" value="THIOREDOXIN_2"/>
    <property type="match status" value="1"/>
</dbReference>
<feature type="signal peptide" evidence="5">
    <location>
        <begin position="1"/>
        <end position="18"/>
    </location>
</feature>
<protein>
    <submittedName>
        <fullName evidence="7">AhpC/TSA family protein</fullName>
    </submittedName>
</protein>
<dbReference type="InterPro" id="IPR036249">
    <property type="entry name" value="Thioredoxin-like_sf"/>
</dbReference>
<dbReference type="EMBL" id="SJSL01000002">
    <property type="protein sequence ID" value="TCD01246.1"/>
    <property type="molecule type" value="Genomic_DNA"/>
</dbReference>
<dbReference type="GO" id="GO:0030313">
    <property type="term" value="C:cell envelope"/>
    <property type="evidence" value="ECO:0007669"/>
    <property type="project" value="UniProtKB-SubCell"/>
</dbReference>
<keyword evidence="4" id="KW-0676">Redox-active center</keyword>
<evidence type="ECO:0000256" key="1">
    <source>
        <dbReference type="ARBA" id="ARBA00004196"/>
    </source>
</evidence>
<evidence type="ECO:0000259" key="6">
    <source>
        <dbReference type="PROSITE" id="PS51352"/>
    </source>
</evidence>
<dbReference type="InterPro" id="IPR017937">
    <property type="entry name" value="Thioredoxin_CS"/>
</dbReference>
<dbReference type="SUPFAM" id="SSF52833">
    <property type="entry name" value="Thioredoxin-like"/>
    <property type="match status" value="1"/>
</dbReference>
<dbReference type="PROSITE" id="PS00194">
    <property type="entry name" value="THIOREDOXIN_1"/>
    <property type="match status" value="1"/>
</dbReference>
<feature type="chain" id="PRO_5020709694" evidence="5">
    <location>
        <begin position="19"/>
        <end position="379"/>
    </location>
</feature>
<evidence type="ECO:0000256" key="2">
    <source>
        <dbReference type="ARBA" id="ARBA00022748"/>
    </source>
</evidence>
<evidence type="ECO:0000256" key="4">
    <source>
        <dbReference type="ARBA" id="ARBA00023284"/>
    </source>
</evidence>